<dbReference type="EMBL" id="QFOL01000272">
    <property type="protein sequence ID" value="PZP46480.1"/>
    <property type="molecule type" value="Genomic_DNA"/>
</dbReference>
<name>A0A2W5EYR7_9HYPH</name>
<evidence type="ECO:0000313" key="2">
    <source>
        <dbReference type="Proteomes" id="UP000249769"/>
    </source>
</evidence>
<feature type="non-terminal residue" evidence="1">
    <location>
        <position position="1"/>
    </location>
</feature>
<proteinExistence type="predicted"/>
<organism evidence="1 2">
    <name type="scientific">Agrobacterium fabrum</name>
    <dbReference type="NCBI Taxonomy" id="1176649"/>
    <lineage>
        <taxon>Bacteria</taxon>
        <taxon>Pseudomonadati</taxon>
        <taxon>Pseudomonadota</taxon>
        <taxon>Alphaproteobacteria</taxon>
        <taxon>Hyphomicrobiales</taxon>
        <taxon>Rhizobiaceae</taxon>
        <taxon>Rhizobium/Agrobacterium group</taxon>
        <taxon>Agrobacterium</taxon>
        <taxon>Agrobacterium tumefaciens complex</taxon>
    </lineage>
</organism>
<evidence type="ECO:0000313" key="1">
    <source>
        <dbReference type="EMBL" id="PZP46480.1"/>
    </source>
</evidence>
<protein>
    <submittedName>
        <fullName evidence="1">Uncharacterized protein</fullName>
    </submittedName>
</protein>
<comment type="caution">
    <text evidence="1">The sequence shown here is derived from an EMBL/GenBank/DDBJ whole genome shotgun (WGS) entry which is preliminary data.</text>
</comment>
<reference evidence="1 2" key="1">
    <citation type="submission" date="2017-08" db="EMBL/GenBank/DDBJ databases">
        <title>Infants hospitalized years apart are colonized by the same room-sourced microbial strains.</title>
        <authorList>
            <person name="Brooks B."/>
            <person name="Olm M.R."/>
            <person name="Firek B.A."/>
            <person name="Baker R."/>
            <person name="Thomas B.C."/>
            <person name="Morowitz M.J."/>
            <person name="Banfield J.F."/>
        </authorList>
    </citation>
    <scope>NUCLEOTIDE SEQUENCE [LARGE SCALE GENOMIC DNA]</scope>
    <source>
        <strain evidence="1">S2_009_000_R2_73</strain>
    </source>
</reference>
<sequence>AFGSTVAEGINPFFHSTLSTQKRCHFSIIYSIAGMLETPQHAVYIAVQHNCGKLRARIAAKSK</sequence>
<dbReference type="AlphaFoldDB" id="A0A2W5EYR7"/>
<gene>
    <name evidence="1" type="ORF">DI595_17770</name>
</gene>
<dbReference type="Proteomes" id="UP000249769">
    <property type="component" value="Unassembled WGS sequence"/>
</dbReference>
<accession>A0A2W5EYR7</accession>